<evidence type="ECO:0000256" key="1">
    <source>
        <dbReference type="SAM" id="MobiDB-lite"/>
    </source>
</evidence>
<keyword evidence="3" id="KW-1185">Reference proteome</keyword>
<dbReference type="AlphaFoldDB" id="A0AAV7NML1"/>
<feature type="region of interest" description="Disordered" evidence="1">
    <location>
        <begin position="28"/>
        <end position="62"/>
    </location>
</feature>
<protein>
    <submittedName>
        <fullName evidence="2">Uncharacterized protein</fullName>
    </submittedName>
</protein>
<proteinExistence type="predicted"/>
<organism evidence="2 3">
    <name type="scientific">Pleurodeles waltl</name>
    <name type="common">Iberian ribbed newt</name>
    <dbReference type="NCBI Taxonomy" id="8319"/>
    <lineage>
        <taxon>Eukaryota</taxon>
        <taxon>Metazoa</taxon>
        <taxon>Chordata</taxon>
        <taxon>Craniata</taxon>
        <taxon>Vertebrata</taxon>
        <taxon>Euteleostomi</taxon>
        <taxon>Amphibia</taxon>
        <taxon>Batrachia</taxon>
        <taxon>Caudata</taxon>
        <taxon>Salamandroidea</taxon>
        <taxon>Salamandridae</taxon>
        <taxon>Pleurodelinae</taxon>
        <taxon>Pleurodeles</taxon>
    </lineage>
</organism>
<sequence length="77" mass="7895">MEAPLVRGSLVLVQGSLLPRSCLQQGTIRSGAPASVAPTPASPVARGELQASPPGATDDVNDMTSVSYCFSHSLSQQ</sequence>
<dbReference type="Proteomes" id="UP001066276">
    <property type="component" value="Chromosome 8"/>
</dbReference>
<accession>A0AAV7NML1</accession>
<dbReference type="EMBL" id="JANPWB010000012">
    <property type="protein sequence ID" value="KAJ1117293.1"/>
    <property type="molecule type" value="Genomic_DNA"/>
</dbReference>
<gene>
    <name evidence="2" type="ORF">NDU88_005493</name>
</gene>
<feature type="compositionally biased region" description="Low complexity" evidence="1">
    <location>
        <begin position="32"/>
        <end position="45"/>
    </location>
</feature>
<evidence type="ECO:0000313" key="2">
    <source>
        <dbReference type="EMBL" id="KAJ1117293.1"/>
    </source>
</evidence>
<comment type="caution">
    <text evidence="2">The sequence shown here is derived from an EMBL/GenBank/DDBJ whole genome shotgun (WGS) entry which is preliminary data.</text>
</comment>
<reference evidence="2" key="1">
    <citation type="journal article" date="2022" name="bioRxiv">
        <title>Sequencing and chromosome-scale assembly of the giantPleurodeles waltlgenome.</title>
        <authorList>
            <person name="Brown T."/>
            <person name="Elewa A."/>
            <person name="Iarovenko S."/>
            <person name="Subramanian E."/>
            <person name="Araus A.J."/>
            <person name="Petzold A."/>
            <person name="Susuki M."/>
            <person name="Suzuki K.-i.T."/>
            <person name="Hayashi T."/>
            <person name="Toyoda A."/>
            <person name="Oliveira C."/>
            <person name="Osipova E."/>
            <person name="Leigh N.D."/>
            <person name="Simon A."/>
            <person name="Yun M.H."/>
        </authorList>
    </citation>
    <scope>NUCLEOTIDE SEQUENCE</scope>
    <source>
        <strain evidence="2">20211129_DDA</strain>
        <tissue evidence="2">Liver</tissue>
    </source>
</reference>
<evidence type="ECO:0000313" key="3">
    <source>
        <dbReference type="Proteomes" id="UP001066276"/>
    </source>
</evidence>
<name>A0AAV7NML1_PLEWA</name>